<organism evidence="1 2">
    <name type="scientific">Sulfuriferula nivalis</name>
    <dbReference type="NCBI Taxonomy" id="2675298"/>
    <lineage>
        <taxon>Bacteria</taxon>
        <taxon>Pseudomonadati</taxon>
        <taxon>Pseudomonadota</taxon>
        <taxon>Betaproteobacteria</taxon>
        <taxon>Nitrosomonadales</taxon>
        <taxon>Sulfuricellaceae</taxon>
        <taxon>Sulfuriferula</taxon>
    </lineage>
</organism>
<name>A0A809RDJ5_9PROT</name>
<keyword evidence="2" id="KW-1185">Reference proteome</keyword>
<dbReference type="GO" id="GO:0020037">
    <property type="term" value="F:heme binding"/>
    <property type="evidence" value="ECO:0007669"/>
    <property type="project" value="InterPro"/>
</dbReference>
<evidence type="ECO:0000313" key="1">
    <source>
        <dbReference type="EMBL" id="BBO99715.1"/>
    </source>
</evidence>
<evidence type="ECO:0008006" key="3">
    <source>
        <dbReference type="Google" id="ProtNLM"/>
    </source>
</evidence>
<proteinExistence type="predicted"/>
<dbReference type="Proteomes" id="UP000463939">
    <property type="component" value="Chromosome"/>
</dbReference>
<dbReference type="GO" id="GO:0009055">
    <property type="term" value="F:electron transfer activity"/>
    <property type="evidence" value="ECO:0007669"/>
    <property type="project" value="InterPro"/>
</dbReference>
<reference evidence="2" key="1">
    <citation type="submission" date="2019-11" db="EMBL/GenBank/DDBJ databases">
        <title>Isolation and characterization of a novel species in the genus Sulfuriferula.</title>
        <authorList>
            <person name="Mochizuki J."/>
            <person name="Kojima H."/>
            <person name="Fukui M."/>
        </authorList>
    </citation>
    <scope>NUCLEOTIDE SEQUENCE [LARGE SCALE GENOMIC DNA]</scope>
    <source>
        <strain evidence="2">SGTM</strain>
    </source>
</reference>
<dbReference type="EMBL" id="AP021881">
    <property type="protein sequence ID" value="BBO99715.1"/>
    <property type="molecule type" value="Genomic_DNA"/>
</dbReference>
<dbReference type="KEGG" id="sniv:SFSGTM_04240"/>
<dbReference type="SUPFAM" id="SSF47175">
    <property type="entry name" value="Cytochromes"/>
    <property type="match status" value="1"/>
</dbReference>
<gene>
    <name evidence="1" type="ORF">SFSGTM_04240</name>
</gene>
<dbReference type="GO" id="GO:0022900">
    <property type="term" value="P:electron transport chain"/>
    <property type="evidence" value="ECO:0007669"/>
    <property type="project" value="InterPro"/>
</dbReference>
<accession>A0A809RDJ5</accession>
<dbReference type="GO" id="GO:0005506">
    <property type="term" value="F:iron ion binding"/>
    <property type="evidence" value="ECO:0007669"/>
    <property type="project" value="InterPro"/>
</dbReference>
<dbReference type="InterPro" id="IPR010980">
    <property type="entry name" value="Cyt_c/b562"/>
</dbReference>
<sequence>MLLLTFCGSANADEQDTRQKISMPEAVKTDMLSRMRDHLLALHEIQVAIAHGELDKASDIAETRIGVSSMQPQMQQGTAAYMPQAMRMMGMEMHKSASRFARTATEGDTIRALDSLSTVTEQCVACHAAYKLN</sequence>
<evidence type="ECO:0000313" key="2">
    <source>
        <dbReference type="Proteomes" id="UP000463939"/>
    </source>
</evidence>
<protein>
    <recommendedName>
        <fullName evidence="3">Cytochrome C</fullName>
    </recommendedName>
</protein>
<dbReference type="AlphaFoldDB" id="A0A809RDJ5"/>